<evidence type="ECO:0000259" key="10">
    <source>
        <dbReference type="PROSITE" id="PS50972"/>
    </source>
</evidence>
<gene>
    <name evidence="11" type="ORF">PCOR1329_LOCUS21644</name>
</gene>
<organism evidence="11 12">
    <name type="scientific">Prorocentrum cordatum</name>
    <dbReference type="NCBI Taxonomy" id="2364126"/>
    <lineage>
        <taxon>Eukaryota</taxon>
        <taxon>Sar</taxon>
        <taxon>Alveolata</taxon>
        <taxon>Dinophyceae</taxon>
        <taxon>Prorocentrales</taxon>
        <taxon>Prorocentraceae</taxon>
        <taxon>Prorocentrum</taxon>
    </lineage>
</organism>
<dbReference type="Gene3D" id="3.20.20.20">
    <property type="entry name" value="Dihydropteroate synthase-like"/>
    <property type="match status" value="1"/>
</dbReference>
<evidence type="ECO:0000313" key="12">
    <source>
        <dbReference type="Proteomes" id="UP001189429"/>
    </source>
</evidence>
<comment type="cofactor">
    <cofactor evidence="3">
        <name>Mg(2+)</name>
        <dbReference type="ChEBI" id="CHEBI:18420"/>
    </cofactor>
</comment>
<dbReference type="PROSITE" id="PS50972">
    <property type="entry name" value="PTERIN_BINDING"/>
    <property type="match status" value="1"/>
</dbReference>
<sequence>MAANGAHIIDIGGESTRPGAAEVPHGEEIGIGRVVPVIRAIRGEGLNVTVSVDTRKAVVARAAVEAGADWINDVSGGEFDPDMLSTAAELMAPIVLMHTRGLPENMNSARHYESLLSEVTEHLAARRRAAEEAGVPSWNVLLDPGIGFAKGMDHNLQLLRSCAALVQGLRPSPVLVGASRKRFLGTILGEPDAKRRVFGNAATVAASVAGRADIVRVHEVREMAQTARVCDCIYPRCRGRRQRREIAPVGR</sequence>
<dbReference type="EC" id="2.5.1.15" evidence="5"/>
<keyword evidence="7" id="KW-0479">Metal-binding</keyword>
<comment type="pathway">
    <text evidence="4">Cofactor biosynthesis; tetrahydrofolate biosynthesis; 7,8-dihydrofolate from 2-amino-4-hydroxy-6-hydroxymethyl-7,8-dihydropteridine diphosphate and 4-aminobenzoate: step 1/2.</text>
</comment>
<dbReference type="EMBL" id="CAUYUJ010007147">
    <property type="protein sequence ID" value="CAK0819707.1"/>
    <property type="molecule type" value="Genomic_DNA"/>
</dbReference>
<dbReference type="InterPro" id="IPR045031">
    <property type="entry name" value="DHP_synth-like"/>
</dbReference>
<evidence type="ECO:0000256" key="3">
    <source>
        <dbReference type="ARBA" id="ARBA00001946"/>
    </source>
</evidence>
<dbReference type="Pfam" id="PF00809">
    <property type="entry name" value="Pterin_bind"/>
    <property type="match status" value="1"/>
</dbReference>
<evidence type="ECO:0000313" key="11">
    <source>
        <dbReference type="EMBL" id="CAK0819707.1"/>
    </source>
</evidence>
<dbReference type="InterPro" id="IPR006390">
    <property type="entry name" value="DHP_synth_dom"/>
</dbReference>
<dbReference type="PROSITE" id="PS00793">
    <property type="entry name" value="DHPS_2"/>
    <property type="match status" value="1"/>
</dbReference>
<evidence type="ECO:0000256" key="6">
    <source>
        <dbReference type="ARBA" id="ARBA00022679"/>
    </source>
</evidence>
<accession>A0ABN9RLB0</accession>
<dbReference type="InterPro" id="IPR011005">
    <property type="entry name" value="Dihydropteroate_synth-like_sf"/>
</dbReference>
<feature type="domain" description="Pterin-binding" evidence="10">
    <location>
        <begin position="1"/>
        <end position="228"/>
    </location>
</feature>
<comment type="caution">
    <text evidence="11">The sequence shown here is derived from an EMBL/GenBank/DDBJ whole genome shotgun (WGS) entry which is preliminary data.</text>
</comment>
<dbReference type="NCBIfam" id="TIGR01496">
    <property type="entry name" value="DHPS"/>
    <property type="match status" value="1"/>
</dbReference>
<evidence type="ECO:0000256" key="4">
    <source>
        <dbReference type="ARBA" id="ARBA00004763"/>
    </source>
</evidence>
<evidence type="ECO:0000256" key="2">
    <source>
        <dbReference type="ARBA" id="ARBA00000198"/>
    </source>
</evidence>
<dbReference type="SUPFAM" id="SSF51717">
    <property type="entry name" value="Dihydropteroate synthetase-like"/>
    <property type="match status" value="1"/>
</dbReference>
<dbReference type="InterPro" id="IPR000489">
    <property type="entry name" value="Pterin-binding_dom"/>
</dbReference>
<keyword evidence="8" id="KW-0460">Magnesium</keyword>
<reference evidence="11" key="1">
    <citation type="submission" date="2023-10" db="EMBL/GenBank/DDBJ databases">
        <authorList>
            <person name="Chen Y."/>
            <person name="Shah S."/>
            <person name="Dougan E. K."/>
            <person name="Thang M."/>
            <person name="Chan C."/>
        </authorList>
    </citation>
    <scope>NUCLEOTIDE SEQUENCE [LARGE SCALE GENOMIC DNA]</scope>
</reference>
<keyword evidence="9" id="KW-0289">Folate biosynthesis</keyword>
<keyword evidence="6" id="KW-0808">Transferase</keyword>
<evidence type="ECO:0000256" key="9">
    <source>
        <dbReference type="ARBA" id="ARBA00022909"/>
    </source>
</evidence>
<dbReference type="Proteomes" id="UP001189429">
    <property type="component" value="Unassembled WGS sequence"/>
</dbReference>
<dbReference type="PANTHER" id="PTHR20941">
    <property type="entry name" value="FOLATE SYNTHESIS PROTEINS"/>
    <property type="match status" value="1"/>
</dbReference>
<evidence type="ECO:0000256" key="5">
    <source>
        <dbReference type="ARBA" id="ARBA00012458"/>
    </source>
</evidence>
<comment type="catalytic activity">
    <reaction evidence="2">
        <text>6-hydroxymethyl-7,8-dihydropterin + ATP = (7,8-dihydropterin-6-yl)methyl diphosphate + AMP + H(+)</text>
        <dbReference type="Rhea" id="RHEA:11412"/>
        <dbReference type="ChEBI" id="CHEBI:15378"/>
        <dbReference type="ChEBI" id="CHEBI:30616"/>
        <dbReference type="ChEBI" id="CHEBI:44841"/>
        <dbReference type="ChEBI" id="CHEBI:72950"/>
        <dbReference type="ChEBI" id="CHEBI:456215"/>
        <dbReference type="EC" id="2.7.6.3"/>
    </reaction>
</comment>
<evidence type="ECO:0000256" key="1">
    <source>
        <dbReference type="ARBA" id="ARBA00000012"/>
    </source>
</evidence>
<proteinExistence type="predicted"/>
<keyword evidence="12" id="KW-1185">Reference proteome</keyword>
<name>A0ABN9RLB0_9DINO</name>
<protein>
    <recommendedName>
        <fullName evidence="5">dihydropteroate synthase</fullName>
        <ecNumber evidence="5">2.5.1.15</ecNumber>
    </recommendedName>
</protein>
<evidence type="ECO:0000256" key="8">
    <source>
        <dbReference type="ARBA" id="ARBA00022842"/>
    </source>
</evidence>
<evidence type="ECO:0000256" key="7">
    <source>
        <dbReference type="ARBA" id="ARBA00022723"/>
    </source>
</evidence>
<dbReference type="PANTHER" id="PTHR20941:SF1">
    <property type="entry name" value="FOLIC ACID SYNTHESIS PROTEIN FOL1"/>
    <property type="match status" value="1"/>
</dbReference>
<comment type="catalytic activity">
    <reaction evidence="1">
        <text>(7,8-dihydropterin-6-yl)methyl diphosphate + 4-aminobenzoate = 7,8-dihydropteroate + diphosphate</text>
        <dbReference type="Rhea" id="RHEA:19949"/>
        <dbReference type="ChEBI" id="CHEBI:17836"/>
        <dbReference type="ChEBI" id="CHEBI:17839"/>
        <dbReference type="ChEBI" id="CHEBI:33019"/>
        <dbReference type="ChEBI" id="CHEBI:72950"/>
        <dbReference type="EC" id="2.5.1.15"/>
    </reaction>
</comment>